<keyword evidence="3" id="KW-0436">Ligase</keyword>
<dbReference type="InterPro" id="IPR000873">
    <property type="entry name" value="AMP-dep_synth/lig_dom"/>
</dbReference>
<dbReference type="SUPFAM" id="SSF54637">
    <property type="entry name" value="Thioesterase/thiol ester dehydrase-isomerase"/>
    <property type="match status" value="1"/>
</dbReference>
<feature type="domain" description="ApeI dehydratase-like" evidence="2">
    <location>
        <begin position="466"/>
        <end position="559"/>
    </location>
</feature>
<evidence type="ECO:0000313" key="4">
    <source>
        <dbReference type="Proteomes" id="UP001180536"/>
    </source>
</evidence>
<evidence type="ECO:0000259" key="2">
    <source>
        <dbReference type="Pfam" id="PF22818"/>
    </source>
</evidence>
<dbReference type="InterPro" id="IPR029069">
    <property type="entry name" value="HotDog_dom_sf"/>
</dbReference>
<protein>
    <submittedName>
        <fullName evidence="3">Acyl-CoA synthetase (AMP-forming)/AMP-acid ligase II</fullName>
    </submittedName>
</protein>
<accession>A0ABU1Z8E9</accession>
<dbReference type="Proteomes" id="UP001180536">
    <property type="component" value="Unassembled WGS sequence"/>
</dbReference>
<dbReference type="Pfam" id="PF00501">
    <property type="entry name" value="AMP-binding"/>
    <property type="match status" value="1"/>
</dbReference>
<comment type="caution">
    <text evidence="3">The sequence shown here is derived from an EMBL/GenBank/DDBJ whole genome shotgun (WGS) entry which is preliminary data.</text>
</comment>
<reference evidence="3 4" key="1">
    <citation type="submission" date="2023-07" db="EMBL/GenBank/DDBJ databases">
        <title>Sorghum-associated microbial communities from plants grown in Nebraska, USA.</title>
        <authorList>
            <person name="Schachtman D."/>
        </authorList>
    </citation>
    <scope>NUCLEOTIDE SEQUENCE [LARGE SCALE GENOMIC DNA]</scope>
    <source>
        <strain evidence="3 4">BE310</strain>
    </source>
</reference>
<dbReference type="EMBL" id="JAVDXQ010000003">
    <property type="protein sequence ID" value="MDR7296906.1"/>
    <property type="molecule type" value="Genomic_DNA"/>
</dbReference>
<name>A0ABU1Z8E9_9BURK</name>
<sequence length="566" mass="60843">MWRELQLGLAGASSPARAAQPVGWRAGRAVMPAAFMAQAAGWFAHFEALAAADVALYFEDTLQAAAALLGAWHARKTVWWPGDALPATAQRLAEQVGAFAGDWPGRADATAAVADAPQPDWQPLDPQACQLVVFTSGSSGEPTAISKRLHQLFDEVRALEAEFGARIDGAAIHATVSHQHIYGLLFRILWPLAAGRPLAAERVAYLEDLHAAPGRIALIASPAHLKRLQLANTGDLPERLAAVFSSGGPLPADALPPCAERLGQTPIEIYGSSETGGVAWRQRPPGAGDAEPWRAMPGVEWQLADGQLQLRSAHIGNHTGSDWYTAADHARAEGPGFVLLGRADRIVKIEEKRVSLAAVEQALLDGGQVREARALLLPGSRQELGVVLVPTPEGWARVDTEGRAAWLAPLRERLAALLEATVRPRRWRLVSDLPANTQGKTTQAALQALFDPLRPAARVLKREPLSATLRIDIEARYPGFDGHFENQPVLPGVVQLDWAERFARELFALQPAFAGLEQLKFQQVIRPGSTVELTLTVNADGSELRFALASERGPHASGKLRFGAAA</sequence>
<dbReference type="RefSeq" id="WP_310344523.1">
    <property type="nucleotide sequence ID" value="NZ_JAVDXQ010000003.1"/>
</dbReference>
<evidence type="ECO:0000313" key="3">
    <source>
        <dbReference type="EMBL" id="MDR7296906.1"/>
    </source>
</evidence>
<dbReference type="Gene3D" id="3.40.50.12780">
    <property type="entry name" value="N-terminal domain of ligase-like"/>
    <property type="match status" value="1"/>
</dbReference>
<evidence type="ECO:0000259" key="1">
    <source>
        <dbReference type="Pfam" id="PF00501"/>
    </source>
</evidence>
<dbReference type="Gene3D" id="3.30.300.30">
    <property type="match status" value="1"/>
</dbReference>
<dbReference type="Gene3D" id="3.10.129.10">
    <property type="entry name" value="Hotdog Thioesterase"/>
    <property type="match status" value="1"/>
</dbReference>
<dbReference type="Pfam" id="PF22818">
    <property type="entry name" value="ApeI-like"/>
    <property type="match status" value="1"/>
</dbReference>
<organism evidence="3 4">
    <name type="scientific">Pelomonas aquatica</name>
    <dbReference type="NCBI Taxonomy" id="431058"/>
    <lineage>
        <taxon>Bacteria</taxon>
        <taxon>Pseudomonadati</taxon>
        <taxon>Pseudomonadota</taxon>
        <taxon>Betaproteobacteria</taxon>
        <taxon>Burkholderiales</taxon>
        <taxon>Sphaerotilaceae</taxon>
        <taxon>Roseateles</taxon>
    </lineage>
</organism>
<dbReference type="InterPro" id="IPR042099">
    <property type="entry name" value="ANL_N_sf"/>
</dbReference>
<proteinExistence type="predicted"/>
<dbReference type="InterPro" id="IPR045851">
    <property type="entry name" value="AMP-bd_C_sf"/>
</dbReference>
<keyword evidence="4" id="KW-1185">Reference proteome</keyword>
<dbReference type="PANTHER" id="PTHR45398">
    <property type="match status" value="1"/>
</dbReference>
<feature type="domain" description="AMP-dependent synthetase/ligase" evidence="1">
    <location>
        <begin position="114"/>
        <end position="306"/>
    </location>
</feature>
<dbReference type="SUPFAM" id="SSF56801">
    <property type="entry name" value="Acetyl-CoA synthetase-like"/>
    <property type="match status" value="1"/>
</dbReference>
<dbReference type="InterPro" id="IPR054545">
    <property type="entry name" value="ApeI-like"/>
</dbReference>
<gene>
    <name evidence="3" type="ORF">J2X16_002253</name>
</gene>
<dbReference type="PANTHER" id="PTHR45398:SF1">
    <property type="entry name" value="ENZYME, PUTATIVE (JCVI)-RELATED"/>
    <property type="match status" value="1"/>
</dbReference>
<dbReference type="GO" id="GO:0016874">
    <property type="term" value="F:ligase activity"/>
    <property type="evidence" value="ECO:0007669"/>
    <property type="project" value="UniProtKB-KW"/>
</dbReference>